<evidence type="ECO:0000313" key="14">
    <source>
        <dbReference type="EMBL" id="AFS78553.1"/>
    </source>
</evidence>
<evidence type="ECO:0000256" key="1">
    <source>
        <dbReference type="ARBA" id="ARBA00003234"/>
    </source>
</evidence>
<dbReference type="STRING" id="1128398.Curi_c15440"/>
<comment type="subcellular location">
    <subcellularLocation>
        <location evidence="10">Cytoplasm</location>
    </subcellularLocation>
</comment>
<dbReference type="InterPro" id="IPR058240">
    <property type="entry name" value="rSAM_sf"/>
</dbReference>
<comment type="cofactor">
    <cofactor evidence="10">
        <name>[4Fe-4S] cluster</name>
        <dbReference type="ChEBI" id="CHEBI:49883"/>
    </cofactor>
    <text evidence="10">Binds 2 [4Fe-4S] clusters. One cluster is coordinated with 3 cysteines and an exchangeable S-adenosyl-L-methionine.</text>
</comment>
<dbReference type="SFLD" id="SFLDF00274">
    <property type="entry name" value="ribosomal_protein_S12_methylth"/>
    <property type="match status" value="1"/>
</dbReference>
<keyword evidence="3 10" id="KW-0963">Cytoplasm</keyword>
<dbReference type="Proteomes" id="UP000006094">
    <property type="component" value="Chromosome"/>
</dbReference>
<dbReference type="Gene3D" id="3.80.30.20">
    <property type="entry name" value="tm_1862 like domain"/>
    <property type="match status" value="1"/>
</dbReference>
<dbReference type="PROSITE" id="PS50926">
    <property type="entry name" value="TRAM"/>
    <property type="match status" value="1"/>
</dbReference>
<dbReference type="SMART" id="SM00729">
    <property type="entry name" value="Elp3"/>
    <property type="match status" value="1"/>
</dbReference>
<dbReference type="RefSeq" id="WP_014967689.1">
    <property type="nucleotide sequence ID" value="NC_018664.1"/>
</dbReference>
<dbReference type="PANTHER" id="PTHR43837">
    <property type="entry name" value="RIBOSOMAL PROTEIN S12 METHYLTHIOTRANSFERASE RIMO"/>
    <property type="match status" value="1"/>
</dbReference>
<evidence type="ECO:0000256" key="2">
    <source>
        <dbReference type="ARBA" id="ARBA00022485"/>
    </source>
</evidence>
<dbReference type="eggNOG" id="COG0621">
    <property type="taxonomic scope" value="Bacteria"/>
</dbReference>
<dbReference type="GO" id="GO:0051539">
    <property type="term" value="F:4 iron, 4 sulfur cluster binding"/>
    <property type="evidence" value="ECO:0007669"/>
    <property type="project" value="UniProtKB-UniRule"/>
</dbReference>
<evidence type="ECO:0000259" key="12">
    <source>
        <dbReference type="PROSITE" id="PS51449"/>
    </source>
</evidence>
<dbReference type="SFLD" id="SFLDG01061">
    <property type="entry name" value="methylthiotransferase"/>
    <property type="match status" value="1"/>
</dbReference>
<dbReference type="InterPro" id="IPR012340">
    <property type="entry name" value="NA-bd_OB-fold"/>
</dbReference>
<dbReference type="CDD" id="cd01335">
    <property type="entry name" value="Radical_SAM"/>
    <property type="match status" value="1"/>
</dbReference>
<evidence type="ECO:0000256" key="7">
    <source>
        <dbReference type="ARBA" id="ARBA00023004"/>
    </source>
</evidence>
<dbReference type="Pfam" id="PF00919">
    <property type="entry name" value="UPF0004"/>
    <property type="match status" value="1"/>
</dbReference>
<dbReference type="SUPFAM" id="SSF102114">
    <property type="entry name" value="Radical SAM enzymes"/>
    <property type="match status" value="1"/>
</dbReference>
<feature type="binding site" evidence="10">
    <location>
        <position position="48"/>
    </location>
    <ligand>
        <name>[4Fe-4S] cluster</name>
        <dbReference type="ChEBI" id="CHEBI:49883"/>
        <label>1</label>
    </ligand>
</feature>
<keyword evidence="8 10" id="KW-0411">Iron-sulfur</keyword>
<protein>
    <recommendedName>
        <fullName evidence="10">Ribosomal protein uS12 methylthiotransferase RimO</fullName>
        <shortName evidence="10">uS12 MTTase</shortName>
        <shortName evidence="10">uS12 methylthiotransferase</shortName>
        <ecNumber evidence="10">2.8.4.4</ecNumber>
    </recommendedName>
    <alternativeName>
        <fullName evidence="10">Ribosomal protein uS12 (aspartate-C(3))-methylthiotransferase</fullName>
    </alternativeName>
    <alternativeName>
        <fullName evidence="10">Ribosome maturation factor RimO</fullName>
    </alternativeName>
</protein>
<keyword evidence="6 10" id="KW-0479">Metal-binding</keyword>
<dbReference type="PROSITE" id="PS51918">
    <property type="entry name" value="RADICAL_SAM"/>
    <property type="match status" value="1"/>
</dbReference>
<dbReference type="HOGENOM" id="CLU_018697_0_1_9"/>
<dbReference type="PANTHER" id="PTHR43837:SF1">
    <property type="entry name" value="RIBOSOMAL PROTEIN US12 METHYLTHIOTRANSFERASE RIMO"/>
    <property type="match status" value="1"/>
</dbReference>
<dbReference type="GO" id="GO:0103039">
    <property type="term" value="F:protein methylthiotransferase activity"/>
    <property type="evidence" value="ECO:0007669"/>
    <property type="project" value="UniProtKB-EC"/>
</dbReference>
<dbReference type="HAMAP" id="MF_01865">
    <property type="entry name" value="MTTase_RimO"/>
    <property type="match status" value="1"/>
</dbReference>
<proteinExistence type="inferred from homology"/>
<dbReference type="GO" id="GO:0035597">
    <property type="term" value="F:tRNA-2-methylthio-N(6)-dimethylallyladenosine(37) synthase activity"/>
    <property type="evidence" value="ECO:0007669"/>
    <property type="project" value="UniProtKB-EC"/>
</dbReference>
<feature type="binding site" evidence="10">
    <location>
        <position position="82"/>
    </location>
    <ligand>
        <name>[4Fe-4S] cluster</name>
        <dbReference type="ChEBI" id="CHEBI:49883"/>
        <label>1</label>
    </ligand>
</feature>
<dbReference type="FunFam" id="2.40.50.140:FF:000210">
    <property type="entry name" value="Ribosomal protein S12 methylthiotransferase RimO"/>
    <property type="match status" value="1"/>
</dbReference>
<feature type="domain" description="TRAM" evidence="11">
    <location>
        <begin position="375"/>
        <end position="442"/>
    </location>
</feature>
<dbReference type="Pfam" id="PF04055">
    <property type="entry name" value="Radical_SAM"/>
    <property type="match status" value="1"/>
</dbReference>
<dbReference type="InterPro" id="IPR006638">
    <property type="entry name" value="Elp3/MiaA/NifB-like_rSAM"/>
</dbReference>
<keyword evidence="15" id="KW-1185">Reference proteome</keyword>
<dbReference type="GO" id="GO:0046872">
    <property type="term" value="F:metal ion binding"/>
    <property type="evidence" value="ECO:0007669"/>
    <property type="project" value="UniProtKB-KW"/>
</dbReference>
<comment type="function">
    <text evidence="1">Catalyzes the methylthiolation of N6-(dimethylallyl)adenosine (i(6)A), leading to the formation of 2-methylthio-N6-(dimethylallyl)adenosine (ms(2)i(6)A) at position 37 in tRNAs that read codons beginning with uridine.</text>
</comment>
<comment type="similarity">
    <text evidence="10">Belongs to the methylthiotransferase family. RimO subfamily.</text>
</comment>
<dbReference type="PROSITE" id="PS01278">
    <property type="entry name" value="MTTASE_RADICAL"/>
    <property type="match status" value="1"/>
</dbReference>
<name>K0AXK5_GOTA9</name>
<dbReference type="NCBIfam" id="TIGR01125">
    <property type="entry name" value="30S ribosomal protein S12 methylthiotransferase RimO"/>
    <property type="match status" value="1"/>
</dbReference>
<dbReference type="InterPro" id="IPR038135">
    <property type="entry name" value="Methylthiotransferase_N_sf"/>
</dbReference>
<dbReference type="AlphaFoldDB" id="K0AXK5"/>
<dbReference type="Gene3D" id="3.40.50.12160">
    <property type="entry name" value="Methylthiotransferase, N-terminal domain"/>
    <property type="match status" value="1"/>
</dbReference>
<dbReference type="InterPro" id="IPR023404">
    <property type="entry name" value="rSAM_horseshoe"/>
</dbReference>
<feature type="domain" description="MTTase N-terminal" evidence="12">
    <location>
        <begin position="3"/>
        <end position="119"/>
    </location>
</feature>
<dbReference type="InterPro" id="IPR005839">
    <property type="entry name" value="Methylthiotransferase"/>
</dbReference>
<dbReference type="SFLD" id="SFLDG01082">
    <property type="entry name" value="B12-binding_domain_containing"/>
    <property type="match status" value="1"/>
</dbReference>
<evidence type="ECO:0000313" key="15">
    <source>
        <dbReference type="Proteomes" id="UP000006094"/>
    </source>
</evidence>
<evidence type="ECO:0000259" key="11">
    <source>
        <dbReference type="PROSITE" id="PS50926"/>
    </source>
</evidence>
<keyword evidence="14" id="KW-0689">Ribosomal protein</keyword>
<dbReference type="InterPro" id="IPR007197">
    <property type="entry name" value="rSAM"/>
</dbReference>
<feature type="binding site" evidence="10">
    <location>
        <position position="160"/>
    </location>
    <ligand>
        <name>[4Fe-4S] cluster</name>
        <dbReference type="ChEBI" id="CHEBI:49883"/>
        <label>2</label>
        <note>4Fe-4S-S-AdoMet</note>
    </ligand>
</feature>
<sequence>MNHSISIISLGCSKNLVDSEQMMGILKENNFILSENEEEAEIIIINTCGFIDKAKEESINTILEAAQYKENGKCKMLIVAGCLGERYREELMKELPEVDGILGTGNINDIVALINELLKGEKVIRVGEIDADYDESIRRILNDKEFTSYIKIAEGCDNLCTYCIIPSLRGKYRSRKVEDIIREANQLVSNGTKEIILIAQDTTKYGIDIYKEYKLPYLLEELNKIEGLEWIRILYLYPDTFQDELIESIKENSKVAKYVDIPIQHISNAVLKRMNRKTSKESITGLINKLRMIIPDITIRTTLIVGFPGETEDEFMELYEYVKEMKFDRLGVFTYSKEDGTPASLLDNQIDEETKVKRQDLLMELQQQISLEKNSFKIGSKYKVIIDEKAEDKVYIGRTYMDSPEIDGVVYINSEDELEVGSFKNIVISDCLEYDLIGDVLNESGK</sequence>
<dbReference type="OrthoDB" id="9805215at2"/>
<gene>
    <name evidence="10 14" type="primary">rimO</name>
    <name evidence="14" type="ordered locus">Curi_c15440</name>
</gene>
<dbReference type="GO" id="GO:0005840">
    <property type="term" value="C:ribosome"/>
    <property type="evidence" value="ECO:0007669"/>
    <property type="project" value="UniProtKB-KW"/>
</dbReference>
<dbReference type="PROSITE" id="PS51449">
    <property type="entry name" value="MTTASE_N"/>
    <property type="match status" value="1"/>
</dbReference>
<dbReference type="NCBIfam" id="TIGR00089">
    <property type="entry name" value="MiaB/RimO family radical SAM methylthiotransferase"/>
    <property type="match status" value="1"/>
</dbReference>
<dbReference type="InterPro" id="IPR013848">
    <property type="entry name" value="Methylthiotransferase_N"/>
</dbReference>
<dbReference type="KEGG" id="cad:Curi_c15440"/>
<dbReference type="SFLD" id="SFLDS00029">
    <property type="entry name" value="Radical_SAM"/>
    <property type="match status" value="1"/>
</dbReference>
<evidence type="ECO:0000259" key="13">
    <source>
        <dbReference type="PROSITE" id="PS51918"/>
    </source>
</evidence>
<evidence type="ECO:0000256" key="5">
    <source>
        <dbReference type="ARBA" id="ARBA00022691"/>
    </source>
</evidence>
<evidence type="ECO:0000256" key="10">
    <source>
        <dbReference type="HAMAP-Rule" id="MF_01865"/>
    </source>
</evidence>
<comment type="function">
    <text evidence="10">Catalyzes the methylthiolation of an aspartic acid residue of ribosomal protein uS12.</text>
</comment>
<dbReference type="GO" id="GO:0035599">
    <property type="term" value="F:aspartic acid methylthiotransferase activity"/>
    <property type="evidence" value="ECO:0007669"/>
    <property type="project" value="TreeGrafter"/>
</dbReference>
<dbReference type="GO" id="GO:0005829">
    <property type="term" value="C:cytosol"/>
    <property type="evidence" value="ECO:0007669"/>
    <property type="project" value="TreeGrafter"/>
</dbReference>
<dbReference type="PATRIC" id="fig|1128398.3.peg.1580"/>
<evidence type="ECO:0000256" key="4">
    <source>
        <dbReference type="ARBA" id="ARBA00022679"/>
    </source>
</evidence>
<evidence type="ECO:0000256" key="3">
    <source>
        <dbReference type="ARBA" id="ARBA00022490"/>
    </source>
</evidence>
<accession>K0AXK5</accession>
<dbReference type="EMBL" id="CP003326">
    <property type="protein sequence ID" value="AFS78553.1"/>
    <property type="molecule type" value="Genomic_DNA"/>
</dbReference>
<comment type="catalytic activity">
    <reaction evidence="10">
        <text>L-aspartate(89)-[ribosomal protein uS12]-hydrogen + (sulfur carrier)-SH + AH2 + 2 S-adenosyl-L-methionine = 3-methylsulfanyl-L-aspartate(89)-[ribosomal protein uS12]-hydrogen + (sulfur carrier)-H + 5'-deoxyadenosine + L-methionine + A + S-adenosyl-L-homocysteine + 2 H(+)</text>
        <dbReference type="Rhea" id="RHEA:37087"/>
        <dbReference type="Rhea" id="RHEA-COMP:10460"/>
        <dbReference type="Rhea" id="RHEA-COMP:10461"/>
        <dbReference type="Rhea" id="RHEA-COMP:14737"/>
        <dbReference type="Rhea" id="RHEA-COMP:14739"/>
        <dbReference type="ChEBI" id="CHEBI:13193"/>
        <dbReference type="ChEBI" id="CHEBI:15378"/>
        <dbReference type="ChEBI" id="CHEBI:17319"/>
        <dbReference type="ChEBI" id="CHEBI:17499"/>
        <dbReference type="ChEBI" id="CHEBI:29917"/>
        <dbReference type="ChEBI" id="CHEBI:29961"/>
        <dbReference type="ChEBI" id="CHEBI:57844"/>
        <dbReference type="ChEBI" id="CHEBI:57856"/>
        <dbReference type="ChEBI" id="CHEBI:59789"/>
        <dbReference type="ChEBI" id="CHEBI:64428"/>
        <dbReference type="ChEBI" id="CHEBI:73599"/>
        <dbReference type="EC" id="2.8.4.4"/>
    </reaction>
</comment>
<keyword evidence="5 10" id="KW-0949">S-adenosyl-L-methionine</keyword>
<keyword evidence="14" id="KW-0687">Ribonucleoprotein</keyword>
<feature type="binding site" evidence="10">
    <location>
        <position position="156"/>
    </location>
    <ligand>
        <name>[4Fe-4S] cluster</name>
        <dbReference type="ChEBI" id="CHEBI:49883"/>
        <label>2</label>
        <note>4Fe-4S-S-AdoMet</note>
    </ligand>
</feature>
<reference evidence="14 15" key="1">
    <citation type="journal article" date="2012" name="PLoS ONE">
        <title>The purine-utilizing bacterium Clostridium acidurici 9a: a genome-guided metabolic reconsideration.</title>
        <authorList>
            <person name="Hartwich K."/>
            <person name="Poehlein A."/>
            <person name="Daniel R."/>
        </authorList>
    </citation>
    <scope>NUCLEOTIDE SEQUENCE [LARGE SCALE GENOMIC DNA]</scope>
    <source>
        <strain evidence="15">ATCC 7906 / DSM 604 / BCRC 14475 / CIP 104303 / KCTC 5404 / NCIMB 10678 / 9a</strain>
    </source>
</reference>
<dbReference type="Pfam" id="PF18693">
    <property type="entry name" value="TRAM_2"/>
    <property type="match status" value="1"/>
</dbReference>
<feature type="domain" description="Radical SAM core" evidence="13">
    <location>
        <begin position="142"/>
        <end position="372"/>
    </location>
</feature>
<dbReference type="InterPro" id="IPR002792">
    <property type="entry name" value="TRAM_dom"/>
</dbReference>
<dbReference type="InterPro" id="IPR020612">
    <property type="entry name" value="Methylthiotransferase_CS"/>
</dbReference>
<evidence type="ECO:0000256" key="9">
    <source>
        <dbReference type="ARBA" id="ARBA00051425"/>
    </source>
</evidence>
<dbReference type="EC" id="2.8.4.4" evidence="10"/>
<organism evidence="14 15">
    <name type="scientific">Gottschalkia acidurici (strain ATCC 7906 / DSM 604 / BCRC 14475 / CIP 104303 / KCTC 5404 / NCIMB 10678 / 9a)</name>
    <name type="common">Clostridium acidurici</name>
    <dbReference type="NCBI Taxonomy" id="1128398"/>
    <lineage>
        <taxon>Bacteria</taxon>
        <taxon>Bacillati</taxon>
        <taxon>Bacillota</taxon>
        <taxon>Tissierellia</taxon>
        <taxon>Tissierellales</taxon>
        <taxon>Gottschalkiaceae</taxon>
        <taxon>Gottschalkia</taxon>
    </lineage>
</organism>
<keyword evidence="2 10" id="KW-0004">4Fe-4S</keyword>
<dbReference type="InterPro" id="IPR005840">
    <property type="entry name" value="Ribosomal_uS12_MeSTrfase_RimO"/>
</dbReference>
<keyword evidence="4 10" id="KW-0808">Transferase</keyword>
<keyword evidence="7 10" id="KW-0408">Iron</keyword>
<dbReference type="Gene3D" id="2.40.50.140">
    <property type="entry name" value="Nucleic acid-binding proteins"/>
    <property type="match status" value="1"/>
</dbReference>
<feature type="binding site" evidence="10">
    <location>
        <position position="12"/>
    </location>
    <ligand>
        <name>[4Fe-4S] cluster</name>
        <dbReference type="ChEBI" id="CHEBI:49883"/>
        <label>1</label>
    </ligand>
</feature>
<feature type="binding site" evidence="10">
    <location>
        <position position="163"/>
    </location>
    <ligand>
        <name>[4Fe-4S] cluster</name>
        <dbReference type="ChEBI" id="CHEBI:49883"/>
        <label>2</label>
        <note>4Fe-4S-S-AdoMet</note>
    </ligand>
</feature>
<evidence type="ECO:0000256" key="8">
    <source>
        <dbReference type="ARBA" id="ARBA00023014"/>
    </source>
</evidence>
<dbReference type="FunFam" id="3.80.30.20:FF:000001">
    <property type="entry name" value="tRNA-2-methylthio-N(6)-dimethylallyladenosine synthase 2"/>
    <property type="match status" value="1"/>
</dbReference>
<comment type="catalytic activity">
    <reaction evidence="9">
        <text>N(6)-dimethylallyladenosine(37) in tRNA + (sulfur carrier)-SH + AH2 + 2 S-adenosyl-L-methionine = 2-methylsulfanyl-N(6)-dimethylallyladenosine(37) in tRNA + (sulfur carrier)-H + 5'-deoxyadenosine + L-methionine + A + S-adenosyl-L-homocysteine + 2 H(+)</text>
        <dbReference type="Rhea" id="RHEA:37067"/>
        <dbReference type="Rhea" id="RHEA-COMP:10375"/>
        <dbReference type="Rhea" id="RHEA-COMP:10376"/>
        <dbReference type="Rhea" id="RHEA-COMP:14737"/>
        <dbReference type="Rhea" id="RHEA-COMP:14739"/>
        <dbReference type="ChEBI" id="CHEBI:13193"/>
        <dbReference type="ChEBI" id="CHEBI:15378"/>
        <dbReference type="ChEBI" id="CHEBI:17319"/>
        <dbReference type="ChEBI" id="CHEBI:17499"/>
        <dbReference type="ChEBI" id="CHEBI:29917"/>
        <dbReference type="ChEBI" id="CHEBI:57844"/>
        <dbReference type="ChEBI" id="CHEBI:57856"/>
        <dbReference type="ChEBI" id="CHEBI:59789"/>
        <dbReference type="ChEBI" id="CHEBI:64428"/>
        <dbReference type="ChEBI" id="CHEBI:74415"/>
        <dbReference type="ChEBI" id="CHEBI:74417"/>
        <dbReference type="EC" id="2.8.4.3"/>
    </reaction>
</comment>
<dbReference type="FunFam" id="3.40.50.12160:FF:000003">
    <property type="entry name" value="CDK5 regulatory subunit-associated protein 1"/>
    <property type="match status" value="1"/>
</dbReference>
<evidence type="ECO:0000256" key="6">
    <source>
        <dbReference type="ARBA" id="ARBA00022723"/>
    </source>
</evidence>